<dbReference type="PANTHER" id="PTHR23155:SF1152">
    <property type="entry name" value="AAA+ ATPASE DOMAIN-CONTAINING PROTEIN"/>
    <property type="match status" value="1"/>
</dbReference>
<dbReference type="AlphaFoldDB" id="A0AAW2NFE7"/>
<keyword evidence="9" id="KW-0611">Plant defense</keyword>
<dbReference type="EMBL" id="JACGWM010000011">
    <property type="protein sequence ID" value="KAL0342269.1"/>
    <property type="molecule type" value="Genomic_DNA"/>
</dbReference>
<evidence type="ECO:0000256" key="6">
    <source>
        <dbReference type="ARBA" id="ARBA00022667"/>
    </source>
</evidence>
<dbReference type="InterPro" id="IPR002182">
    <property type="entry name" value="NB-ARC"/>
</dbReference>
<dbReference type="GO" id="GO:0005737">
    <property type="term" value="C:cytoplasm"/>
    <property type="evidence" value="ECO:0007669"/>
    <property type="project" value="UniProtKB-SubCell"/>
</dbReference>
<name>A0AAW2NFE7_9LAMI</name>
<dbReference type="Gene3D" id="1.20.5.4130">
    <property type="match status" value="1"/>
</dbReference>
<dbReference type="GO" id="GO:0009626">
    <property type="term" value="P:plant-type hypersensitive response"/>
    <property type="evidence" value="ECO:0007669"/>
    <property type="project" value="UniProtKB-KW"/>
</dbReference>
<evidence type="ECO:0000256" key="3">
    <source>
        <dbReference type="ARBA" id="ARBA00008894"/>
    </source>
</evidence>
<evidence type="ECO:0000256" key="1">
    <source>
        <dbReference type="ARBA" id="ARBA00002074"/>
    </source>
</evidence>
<feature type="domain" description="Disease resistance protein winged helix" evidence="12">
    <location>
        <begin position="424"/>
        <end position="492"/>
    </location>
</feature>
<reference evidence="13" key="2">
    <citation type="journal article" date="2024" name="Plant">
        <title>Genomic evolution and insights into agronomic trait innovations of Sesamum species.</title>
        <authorList>
            <person name="Miao H."/>
            <person name="Wang L."/>
            <person name="Qu L."/>
            <person name="Liu H."/>
            <person name="Sun Y."/>
            <person name="Le M."/>
            <person name="Wang Q."/>
            <person name="Wei S."/>
            <person name="Zheng Y."/>
            <person name="Lin W."/>
            <person name="Duan Y."/>
            <person name="Cao H."/>
            <person name="Xiong S."/>
            <person name="Wang X."/>
            <person name="Wei L."/>
            <person name="Li C."/>
            <person name="Ma Q."/>
            <person name="Ju M."/>
            <person name="Zhao R."/>
            <person name="Li G."/>
            <person name="Mu C."/>
            <person name="Tian Q."/>
            <person name="Mei H."/>
            <person name="Zhang T."/>
            <person name="Gao T."/>
            <person name="Zhang H."/>
        </authorList>
    </citation>
    <scope>NUCLEOTIDE SEQUENCE</scope>
    <source>
        <strain evidence="13">KEN8</strain>
    </source>
</reference>
<keyword evidence="8" id="KW-0547">Nucleotide-binding</keyword>
<evidence type="ECO:0000256" key="10">
    <source>
        <dbReference type="ARBA" id="ARBA00022840"/>
    </source>
</evidence>
<evidence type="ECO:0000313" key="13">
    <source>
        <dbReference type="EMBL" id="KAL0342269.1"/>
    </source>
</evidence>
<dbReference type="Gene3D" id="1.10.8.430">
    <property type="entry name" value="Helical domain of apoptotic protease-activating factors"/>
    <property type="match status" value="1"/>
</dbReference>
<evidence type="ECO:0000256" key="7">
    <source>
        <dbReference type="ARBA" id="ARBA00022737"/>
    </source>
</evidence>
<dbReference type="Pfam" id="PF00931">
    <property type="entry name" value="NB-ARC"/>
    <property type="match status" value="1"/>
</dbReference>
<dbReference type="Gene3D" id="1.10.10.10">
    <property type="entry name" value="Winged helix-like DNA-binding domain superfamily/Winged helix DNA-binding domain"/>
    <property type="match status" value="1"/>
</dbReference>
<accession>A0AAW2NFE7</accession>
<feature type="domain" description="NB-ARC" evidence="11">
    <location>
        <begin position="163"/>
        <end position="337"/>
    </location>
</feature>
<dbReference type="InterPro" id="IPR044974">
    <property type="entry name" value="Disease_R_plants"/>
</dbReference>
<dbReference type="PRINTS" id="PR00364">
    <property type="entry name" value="DISEASERSIST"/>
</dbReference>
<dbReference type="GO" id="GO:0005524">
    <property type="term" value="F:ATP binding"/>
    <property type="evidence" value="ECO:0007669"/>
    <property type="project" value="UniProtKB-KW"/>
</dbReference>
<dbReference type="GO" id="GO:0043531">
    <property type="term" value="F:ADP binding"/>
    <property type="evidence" value="ECO:0007669"/>
    <property type="project" value="InterPro"/>
</dbReference>
<evidence type="ECO:0000256" key="4">
    <source>
        <dbReference type="ARBA" id="ARBA00022490"/>
    </source>
</evidence>
<organism evidence="13">
    <name type="scientific">Sesamum calycinum</name>
    <dbReference type="NCBI Taxonomy" id="2727403"/>
    <lineage>
        <taxon>Eukaryota</taxon>
        <taxon>Viridiplantae</taxon>
        <taxon>Streptophyta</taxon>
        <taxon>Embryophyta</taxon>
        <taxon>Tracheophyta</taxon>
        <taxon>Spermatophyta</taxon>
        <taxon>Magnoliopsida</taxon>
        <taxon>eudicotyledons</taxon>
        <taxon>Gunneridae</taxon>
        <taxon>Pentapetalae</taxon>
        <taxon>asterids</taxon>
        <taxon>lamiids</taxon>
        <taxon>Lamiales</taxon>
        <taxon>Pedaliaceae</taxon>
        <taxon>Sesamum</taxon>
    </lineage>
</organism>
<comment type="caution">
    <text evidence="13">The sequence shown here is derived from an EMBL/GenBank/DDBJ whole genome shotgun (WGS) entry which is preliminary data.</text>
</comment>
<evidence type="ECO:0000259" key="11">
    <source>
        <dbReference type="Pfam" id="PF00931"/>
    </source>
</evidence>
<dbReference type="InterPro" id="IPR027417">
    <property type="entry name" value="P-loop_NTPase"/>
</dbReference>
<dbReference type="Gene3D" id="3.80.10.10">
    <property type="entry name" value="Ribonuclease Inhibitor"/>
    <property type="match status" value="1"/>
</dbReference>
<dbReference type="Gene3D" id="3.40.50.300">
    <property type="entry name" value="P-loop containing nucleotide triphosphate hydrolases"/>
    <property type="match status" value="1"/>
</dbReference>
<keyword evidence="6" id="KW-0381">Hypersensitive response</keyword>
<dbReference type="FunFam" id="1.10.10.10:FF:000322">
    <property type="entry name" value="Probable disease resistance protein At1g63360"/>
    <property type="match status" value="1"/>
</dbReference>
<comment type="subcellular location">
    <subcellularLocation>
        <location evidence="2">Cytoplasm</location>
    </subcellularLocation>
</comment>
<dbReference type="InterPro" id="IPR032675">
    <property type="entry name" value="LRR_dom_sf"/>
</dbReference>
<comment type="function">
    <text evidence="1">Confers resistance to late blight (Phytophthora infestans) races carrying the avirulence gene Avr1. Resistance proteins guard the plant against pathogens that contain an appropriate avirulence protein via an indirect interaction with this avirulence protein. That triggers a defense system including the hypersensitive response, which restricts the pathogen growth.</text>
</comment>
<evidence type="ECO:0000256" key="5">
    <source>
        <dbReference type="ARBA" id="ARBA00022614"/>
    </source>
</evidence>
<dbReference type="GO" id="GO:0051607">
    <property type="term" value="P:defense response to virus"/>
    <property type="evidence" value="ECO:0007669"/>
    <property type="project" value="UniProtKB-ARBA"/>
</dbReference>
<keyword evidence="7" id="KW-0677">Repeat</keyword>
<comment type="similarity">
    <text evidence="3">Belongs to the disease resistance NB-LRR family.</text>
</comment>
<dbReference type="SUPFAM" id="SSF52058">
    <property type="entry name" value="L domain-like"/>
    <property type="match status" value="1"/>
</dbReference>
<evidence type="ECO:0000259" key="12">
    <source>
        <dbReference type="Pfam" id="PF23559"/>
    </source>
</evidence>
<dbReference type="InterPro" id="IPR036388">
    <property type="entry name" value="WH-like_DNA-bd_sf"/>
</dbReference>
<dbReference type="InterPro" id="IPR058922">
    <property type="entry name" value="WHD_DRP"/>
</dbReference>
<gene>
    <name evidence="13" type="ORF">Scaly_1889500</name>
</gene>
<dbReference type="Pfam" id="PF23559">
    <property type="entry name" value="WHD_DRP"/>
    <property type="match status" value="1"/>
</dbReference>
<proteinExistence type="inferred from homology"/>
<dbReference type="FunFam" id="1.10.8.430:FF:000003">
    <property type="entry name" value="Probable disease resistance protein At5g66910"/>
    <property type="match status" value="1"/>
</dbReference>
<keyword evidence="4" id="KW-0963">Cytoplasm</keyword>
<protein>
    <submittedName>
        <fullName evidence="13">Disease resistance protein</fullName>
    </submittedName>
</protein>
<evidence type="ECO:0000256" key="9">
    <source>
        <dbReference type="ARBA" id="ARBA00022821"/>
    </source>
</evidence>
<dbReference type="SUPFAM" id="SSF52540">
    <property type="entry name" value="P-loop containing nucleoside triphosphate hydrolases"/>
    <property type="match status" value="1"/>
</dbReference>
<dbReference type="InterPro" id="IPR042197">
    <property type="entry name" value="Apaf_helical"/>
</dbReference>
<keyword evidence="5" id="KW-0433">Leucine-rich repeat</keyword>
<reference evidence="13" key="1">
    <citation type="submission" date="2020-06" db="EMBL/GenBank/DDBJ databases">
        <authorList>
            <person name="Li T."/>
            <person name="Hu X."/>
            <person name="Zhang T."/>
            <person name="Song X."/>
            <person name="Zhang H."/>
            <person name="Dai N."/>
            <person name="Sheng W."/>
            <person name="Hou X."/>
            <person name="Wei L."/>
        </authorList>
    </citation>
    <scope>NUCLEOTIDE SEQUENCE</scope>
    <source>
        <strain evidence="13">KEN8</strain>
        <tissue evidence="13">Leaf</tissue>
    </source>
</reference>
<dbReference type="PANTHER" id="PTHR23155">
    <property type="entry name" value="DISEASE RESISTANCE PROTEIN RP"/>
    <property type="match status" value="1"/>
</dbReference>
<evidence type="ECO:0000256" key="2">
    <source>
        <dbReference type="ARBA" id="ARBA00004496"/>
    </source>
</evidence>
<sequence length="870" mass="99733">MAVAAYAALVSLLHALDNIQHPARRYRLHLDTKQIQSLQEKLHVLIGFLELPSLRESQELEDLARQITAIVHEAEAVVDLHVVYQLGEGSQDKGKDTAALLSFCQDIENVIEKIDSITQEMMMVKEKWANDGVQERQAVASVRRSSSTILASGGKNGTPVGFEKRLERVMEELAGYESKLRIITVAGMGGIGKTTLAQNIFEHPYIIQHFDIRAWCTISQQYNVTEVLLGLLCDIQDGNELEENLALRSVNQLGERLYKSLSGKRYFIVMDDVWSTEIWDEVKSFFPDNRSGSRILVTTRMSNLAVSLGSRRPYLMDFLDENESWDLFCEKVFGKQSCPFPELEKIGKNITKSCRGLPLAIVIIGGLLANSNMTREYWEFVGENVSSYANLGNDEHCLKILSLSYKNLPIHLKSCFLSMRKISRDHRIEIPPLIKYWVAEGFLKPTGGKNMEEVANEYLKDLIDRNLILVRALDVRGNIHTCEIHDLLGDLCMRESEKEQYFLVRKAQIVNLQMENIEGLCFLCGHGSAFQMINFPKVQIASRSTSVTSALVCNNCRDMHQYLARLRLVRMKYFIGSYTVEHLHPTNLRLLHVRSGTSLELLLQSKMFFLWDLRCLDIYGAPVLPFEIWDMAQLRYLMVDSAILPNPVVTPDFIVLEKLHTLCKIRNFKCTEEVLQKIPNLKKLKCHYDEKKSVEWSYYRLYNLARLNKLESLSVDAKDMPLKNISFPTSLKELKLTRCNISWEEMTIIGASLPILETLILRTNAFKGYAWDPVEGQFLRLKVLSIDNSDLVRWGAEHNHFPNLERLFLKRMHWLKEIPLSVGDIATLVMIYLRDCGDSVLNSAKQILEEQDSLGNETLQVYVDRKKLRR</sequence>
<dbReference type="FunFam" id="3.40.50.300:FF:001091">
    <property type="entry name" value="Probable disease resistance protein At1g61300"/>
    <property type="match status" value="1"/>
</dbReference>
<evidence type="ECO:0000256" key="8">
    <source>
        <dbReference type="ARBA" id="ARBA00022741"/>
    </source>
</evidence>
<keyword evidence="10" id="KW-0067">ATP-binding</keyword>